<evidence type="ECO:0000313" key="1">
    <source>
        <dbReference type="EMBL" id="WVZ16555.1"/>
    </source>
</evidence>
<dbReference type="Proteomes" id="UP001374535">
    <property type="component" value="Chromosome 3"/>
</dbReference>
<dbReference type="EMBL" id="CP144698">
    <property type="protein sequence ID" value="WVZ16555.1"/>
    <property type="molecule type" value="Genomic_DNA"/>
</dbReference>
<feature type="non-terminal residue" evidence="1">
    <location>
        <position position="1"/>
    </location>
</feature>
<gene>
    <name evidence="1" type="ORF">V8G54_009537</name>
</gene>
<sequence length="123" mass="13609">EVLQELLGHGRSILSTGKLSRNTWVTDNQSRLLGGSLGTPGPRTVNFVYWEVLQELLGTPGSRTTILVYWEVLQELLGHGQSITSTGRFSRNSLATDGQFRLLGSSPGTPRPRTTILVYWEIL</sequence>
<name>A0AAQ3NWB7_VIGMU</name>
<organism evidence="1 2">
    <name type="scientific">Vigna mungo</name>
    <name type="common">Black gram</name>
    <name type="synonym">Phaseolus mungo</name>
    <dbReference type="NCBI Taxonomy" id="3915"/>
    <lineage>
        <taxon>Eukaryota</taxon>
        <taxon>Viridiplantae</taxon>
        <taxon>Streptophyta</taxon>
        <taxon>Embryophyta</taxon>
        <taxon>Tracheophyta</taxon>
        <taxon>Spermatophyta</taxon>
        <taxon>Magnoliopsida</taxon>
        <taxon>eudicotyledons</taxon>
        <taxon>Gunneridae</taxon>
        <taxon>Pentapetalae</taxon>
        <taxon>rosids</taxon>
        <taxon>fabids</taxon>
        <taxon>Fabales</taxon>
        <taxon>Fabaceae</taxon>
        <taxon>Papilionoideae</taxon>
        <taxon>50 kb inversion clade</taxon>
        <taxon>NPAAA clade</taxon>
        <taxon>indigoferoid/millettioid clade</taxon>
        <taxon>Phaseoleae</taxon>
        <taxon>Vigna</taxon>
    </lineage>
</organism>
<keyword evidence="2" id="KW-1185">Reference proteome</keyword>
<proteinExistence type="predicted"/>
<reference evidence="1 2" key="1">
    <citation type="journal article" date="2023" name="Life. Sci Alliance">
        <title>Evolutionary insights into 3D genome organization and epigenetic landscape of Vigna mungo.</title>
        <authorList>
            <person name="Junaid A."/>
            <person name="Singh B."/>
            <person name="Bhatia S."/>
        </authorList>
    </citation>
    <scope>NUCLEOTIDE SEQUENCE [LARGE SCALE GENOMIC DNA]</scope>
    <source>
        <strain evidence="1">Urdbean</strain>
    </source>
</reference>
<dbReference type="AlphaFoldDB" id="A0AAQ3NWB7"/>
<evidence type="ECO:0000313" key="2">
    <source>
        <dbReference type="Proteomes" id="UP001374535"/>
    </source>
</evidence>
<accession>A0AAQ3NWB7</accession>
<protein>
    <submittedName>
        <fullName evidence="1">Uncharacterized protein</fullName>
    </submittedName>
</protein>